<protein>
    <submittedName>
        <fullName evidence="2">Uncharacterized protein</fullName>
    </submittedName>
</protein>
<evidence type="ECO:0000313" key="3">
    <source>
        <dbReference type="Proteomes" id="UP000198284"/>
    </source>
</evidence>
<keyword evidence="1" id="KW-0812">Transmembrane</keyword>
<organism evidence="2 3">
    <name type="scientific">Noviherbaspirillum humi</name>
    <dbReference type="NCBI Taxonomy" id="1688639"/>
    <lineage>
        <taxon>Bacteria</taxon>
        <taxon>Pseudomonadati</taxon>
        <taxon>Pseudomonadota</taxon>
        <taxon>Betaproteobacteria</taxon>
        <taxon>Burkholderiales</taxon>
        <taxon>Oxalobacteraceae</taxon>
        <taxon>Noviherbaspirillum</taxon>
    </lineage>
</organism>
<dbReference type="AlphaFoldDB" id="A0A239HZS3"/>
<dbReference type="Proteomes" id="UP000198284">
    <property type="component" value="Unassembled WGS sequence"/>
</dbReference>
<keyword evidence="1" id="KW-1133">Transmembrane helix</keyword>
<dbReference type="EMBL" id="FZOT01000008">
    <property type="protein sequence ID" value="SNS86795.1"/>
    <property type="molecule type" value="Genomic_DNA"/>
</dbReference>
<name>A0A239HZS3_9BURK</name>
<accession>A0A239HZS3</accession>
<dbReference type="RefSeq" id="WP_143131261.1">
    <property type="nucleotide sequence ID" value="NZ_FZOT01000008.1"/>
</dbReference>
<keyword evidence="3" id="KW-1185">Reference proteome</keyword>
<reference evidence="2 3" key="1">
    <citation type="submission" date="2017-06" db="EMBL/GenBank/DDBJ databases">
        <authorList>
            <person name="Kim H.J."/>
            <person name="Triplett B.A."/>
        </authorList>
    </citation>
    <scope>NUCLEOTIDE SEQUENCE [LARGE SCALE GENOMIC DNA]</scope>
    <source>
        <strain evidence="2 3">U15</strain>
    </source>
</reference>
<sequence>MIGPNRTEPAGKANLGDFVREYVLPYNTLFAFSSFTAAACGYLSSALLVLLALTLAVAVCQLVVLDLWARKEMAELIHARPGRAASVAQLLWRSPQASLFSSSVFWAIVAIAGGVGVYAWTTAIA</sequence>
<feature type="transmembrane region" description="Helical" evidence="1">
    <location>
        <begin position="42"/>
        <end position="65"/>
    </location>
</feature>
<proteinExistence type="predicted"/>
<keyword evidence="1" id="KW-0472">Membrane</keyword>
<evidence type="ECO:0000256" key="1">
    <source>
        <dbReference type="SAM" id="Phobius"/>
    </source>
</evidence>
<evidence type="ECO:0000313" key="2">
    <source>
        <dbReference type="EMBL" id="SNS86795.1"/>
    </source>
</evidence>
<gene>
    <name evidence="2" type="ORF">SAMN06265795_10835</name>
</gene>
<feature type="transmembrane region" description="Helical" evidence="1">
    <location>
        <begin position="99"/>
        <end position="120"/>
    </location>
</feature>